<protein>
    <submittedName>
        <fullName evidence="1">Uncharacterized protein</fullName>
    </submittedName>
</protein>
<dbReference type="AlphaFoldDB" id="A0A0F9CKP6"/>
<sequence>MTGRNRELPIVRDIGFDNTFRIETGSEEEVIFFIGPQGERGTHATEETIREFIDHCEHRIRVAKEYLANGRTNETHKWAPRSTK</sequence>
<comment type="caution">
    <text evidence="1">The sequence shown here is derived from an EMBL/GenBank/DDBJ whole genome shotgun (WGS) entry which is preliminary data.</text>
</comment>
<gene>
    <name evidence="1" type="ORF">LCGC14_2654980</name>
</gene>
<reference evidence="1" key="1">
    <citation type="journal article" date="2015" name="Nature">
        <title>Complex archaea that bridge the gap between prokaryotes and eukaryotes.</title>
        <authorList>
            <person name="Spang A."/>
            <person name="Saw J.H."/>
            <person name="Jorgensen S.L."/>
            <person name="Zaremba-Niedzwiedzka K."/>
            <person name="Martijn J."/>
            <person name="Lind A.E."/>
            <person name="van Eijk R."/>
            <person name="Schleper C."/>
            <person name="Guy L."/>
            <person name="Ettema T.J."/>
        </authorList>
    </citation>
    <scope>NUCLEOTIDE SEQUENCE</scope>
</reference>
<accession>A0A0F9CKP6</accession>
<name>A0A0F9CKP6_9ZZZZ</name>
<organism evidence="1">
    <name type="scientific">marine sediment metagenome</name>
    <dbReference type="NCBI Taxonomy" id="412755"/>
    <lineage>
        <taxon>unclassified sequences</taxon>
        <taxon>metagenomes</taxon>
        <taxon>ecological metagenomes</taxon>
    </lineage>
</organism>
<dbReference type="EMBL" id="LAZR01046150">
    <property type="protein sequence ID" value="KKK97216.1"/>
    <property type="molecule type" value="Genomic_DNA"/>
</dbReference>
<proteinExistence type="predicted"/>
<evidence type="ECO:0000313" key="1">
    <source>
        <dbReference type="EMBL" id="KKK97216.1"/>
    </source>
</evidence>